<keyword evidence="10" id="KW-1185">Reference proteome</keyword>
<keyword evidence="2 7" id="KW-0288">FMN</keyword>
<dbReference type="GO" id="GO:0016491">
    <property type="term" value="F:oxidoreductase activity"/>
    <property type="evidence" value="ECO:0007669"/>
    <property type="project" value="UniProtKB-KW"/>
</dbReference>
<dbReference type="EC" id="1.3.5.3" evidence="7"/>
<dbReference type="InterPro" id="IPR029039">
    <property type="entry name" value="Flavoprotein-like_sf"/>
</dbReference>
<evidence type="ECO:0000256" key="1">
    <source>
        <dbReference type="ARBA" id="ARBA00022630"/>
    </source>
</evidence>
<dbReference type="InterPro" id="IPR052200">
    <property type="entry name" value="Protoporphyrinogen_IX_DH"/>
</dbReference>
<comment type="similarity">
    <text evidence="7">Belongs to the HemG family.</text>
</comment>
<reference evidence="9 10" key="1">
    <citation type="journal article" date="2017" name="Int. J. Syst. Evol. Microbiol.">
        <title>Ramlibacter alkalitolerans sp. nov., alkali-tolerant bacterium isolated from soil of ginseng.</title>
        <authorList>
            <person name="Lee D.H."/>
            <person name="Cha C.J."/>
        </authorList>
    </citation>
    <scope>NUCLEOTIDE SEQUENCE [LARGE SCALE GENOMIC DNA]</scope>
    <source>
        <strain evidence="9 10">KACC 19305</strain>
    </source>
</reference>
<dbReference type="Pfam" id="PF12724">
    <property type="entry name" value="Flavodoxin_5"/>
    <property type="match status" value="1"/>
</dbReference>
<keyword evidence="4 7" id="KW-0560">Oxidoreductase</keyword>
<keyword evidence="5" id="KW-0472">Membrane</keyword>
<evidence type="ECO:0000259" key="8">
    <source>
        <dbReference type="Pfam" id="PF12724"/>
    </source>
</evidence>
<evidence type="ECO:0000313" key="9">
    <source>
        <dbReference type="EMBL" id="MBL0424423.1"/>
    </source>
</evidence>
<evidence type="ECO:0000256" key="7">
    <source>
        <dbReference type="HAMAP-Rule" id="MF_00853"/>
    </source>
</evidence>
<accession>A0ABS1JJL9</accession>
<gene>
    <name evidence="7 9" type="primary">hemG</name>
    <name evidence="9" type="ORF">JI746_04810</name>
</gene>
<evidence type="ECO:0000256" key="4">
    <source>
        <dbReference type="ARBA" id="ARBA00023002"/>
    </source>
</evidence>
<dbReference type="InterPro" id="IPR026816">
    <property type="entry name" value="Flavodoxin_dom"/>
</dbReference>
<protein>
    <recommendedName>
        <fullName evidence="7">Protoporphyrinogen IX dehydrogenase [quinone]</fullName>
        <ecNumber evidence="7">1.3.5.3</ecNumber>
    </recommendedName>
    <alternativeName>
        <fullName evidence="7">Protoporphyrinogen IX dehydrogenase [menaquinone]</fullName>
    </alternativeName>
    <alternativeName>
        <fullName evidence="7">Protoporphyrinogen IX dehydrogenase [ubiquinone]</fullName>
    </alternativeName>
    <alternativeName>
        <fullName evidence="7">Protoporphyrinogen oxidase</fullName>
        <shortName evidence="7">PPO</shortName>
    </alternativeName>
</protein>
<comment type="catalytic activity">
    <reaction evidence="7">
        <text>protoporphyrinogen IX + 3 a quinone = protoporphyrin IX + 3 a quinol</text>
        <dbReference type="Rhea" id="RHEA:65032"/>
        <dbReference type="ChEBI" id="CHEBI:24646"/>
        <dbReference type="ChEBI" id="CHEBI:57306"/>
        <dbReference type="ChEBI" id="CHEBI:57307"/>
        <dbReference type="ChEBI" id="CHEBI:132124"/>
        <dbReference type="EC" id="1.3.5.3"/>
    </reaction>
</comment>
<dbReference type="InterPro" id="IPR044264">
    <property type="entry name" value="HemG"/>
</dbReference>
<dbReference type="EMBL" id="JAEQND010000002">
    <property type="protein sequence ID" value="MBL0424423.1"/>
    <property type="molecule type" value="Genomic_DNA"/>
</dbReference>
<comment type="catalytic activity">
    <reaction evidence="7">
        <text>protoporphyrinogen IX + 3 a ubiquinone = protoporphyrin IX + 3 a ubiquinol</text>
        <dbReference type="Rhea" id="RHEA:63936"/>
        <dbReference type="Rhea" id="RHEA-COMP:9565"/>
        <dbReference type="Rhea" id="RHEA-COMP:9566"/>
        <dbReference type="ChEBI" id="CHEBI:16389"/>
        <dbReference type="ChEBI" id="CHEBI:17976"/>
        <dbReference type="ChEBI" id="CHEBI:57306"/>
        <dbReference type="ChEBI" id="CHEBI:57307"/>
    </reaction>
</comment>
<evidence type="ECO:0000313" key="10">
    <source>
        <dbReference type="Proteomes" id="UP000622707"/>
    </source>
</evidence>
<dbReference type="Gene3D" id="3.40.50.360">
    <property type="match status" value="1"/>
</dbReference>
<comment type="catalytic activity">
    <reaction evidence="7">
        <text>protoporphyrinogen IX + 3 a menaquinone = protoporphyrin IX + 3 a menaquinol</text>
        <dbReference type="Rhea" id="RHEA:27409"/>
        <dbReference type="Rhea" id="RHEA-COMP:9537"/>
        <dbReference type="Rhea" id="RHEA-COMP:9539"/>
        <dbReference type="ChEBI" id="CHEBI:16374"/>
        <dbReference type="ChEBI" id="CHEBI:18151"/>
        <dbReference type="ChEBI" id="CHEBI:57306"/>
        <dbReference type="ChEBI" id="CHEBI:57307"/>
        <dbReference type="EC" id="1.3.5.3"/>
    </reaction>
</comment>
<dbReference type="HAMAP" id="MF_00853">
    <property type="entry name" value="HemG"/>
    <property type="match status" value="1"/>
</dbReference>
<dbReference type="SUPFAM" id="SSF52218">
    <property type="entry name" value="Flavoproteins"/>
    <property type="match status" value="1"/>
</dbReference>
<keyword evidence="1 7" id="KW-0285">Flavoprotein</keyword>
<comment type="caution">
    <text evidence="9">The sequence shown here is derived from an EMBL/GenBank/DDBJ whole genome shotgun (WGS) entry which is preliminary data.</text>
</comment>
<evidence type="ECO:0000256" key="2">
    <source>
        <dbReference type="ARBA" id="ARBA00022643"/>
    </source>
</evidence>
<comment type="subcellular location">
    <subcellularLocation>
        <location evidence="7">Cell membrane</location>
        <topology evidence="7">Peripheral membrane protein</topology>
    </subcellularLocation>
</comment>
<sequence>MARILLAYSTVDGHTRSICERVQGVLEDAGHAVTLASLSAGGPPDAGGFDKVVIGASIRYGKHRPEVFTFIRQQQAALERRPSAFFTVNAVARKPGKDTPEGSPYIRSFRKLTTWRPALVGVFAGRIDYRRYGFVDRHVIRLIMWLTHGPTDPRACVEFTDWASVDAFARRVVEL</sequence>
<evidence type="ECO:0000256" key="3">
    <source>
        <dbReference type="ARBA" id="ARBA00022741"/>
    </source>
</evidence>
<feature type="domain" description="Flavodoxin" evidence="8">
    <location>
        <begin position="5"/>
        <end position="152"/>
    </location>
</feature>
<keyword evidence="3 7" id="KW-0547">Nucleotide-binding</keyword>
<comment type="cofactor">
    <cofactor evidence="7">
        <name>FMN</name>
        <dbReference type="ChEBI" id="CHEBI:58210"/>
    </cofactor>
    <text evidence="7">Binds 1 FMN non-covalently per subunit.</text>
</comment>
<evidence type="ECO:0000256" key="5">
    <source>
        <dbReference type="ARBA" id="ARBA00023136"/>
    </source>
</evidence>
<name>A0ABS1JJL9_9BURK</name>
<dbReference type="NCBIfam" id="NF008316">
    <property type="entry name" value="PRK11104.1"/>
    <property type="match status" value="1"/>
</dbReference>
<comment type="function">
    <text evidence="7">Catalyzes the 6-electron oxidation of protoporphyrinogen IX to form protoporphyrin IX; under anaerobic conditions uses menaquinone as an electron acceptor, under aerobic conditions uses ubiquinone as an electron acceptor.</text>
</comment>
<evidence type="ECO:0000256" key="6">
    <source>
        <dbReference type="ARBA" id="ARBA00023244"/>
    </source>
</evidence>
<dbReference type="RefSeq" id="WP_201687650.1">
    <property type="nucleotide sequence ID" value="NZ_JAEQND010000002.1"/>
</dbReference>
<proteinExistence type="inferred from homology"/>
<keyword evidence="6 7" id="KW-0627">Porphyrin biosynthesis</keyword>
<dbReference type="Proteomes" id="UP000622707">
    <property type="component" value="Unassembled WGS sequence"/>
</dbReference>
<keyword evidence="7" id="KW-1003">Cell membrane</keyword>
<dbReference type="PANTHER" id="PTHR38030">
    <property type="entry name" value="PROTOPORPHYRINOGEN IX DEHYDROGENASE [MENAQUINONE]"/>
    <property type="match status" value="1"/>
</dbReference>
<organism evidence="9 10">
    <name type="scientific">Ramlibacter alkalitolerans</name>
    <dbReference type="NCBI Taxonomy" id="2039631"/>
    <lineage>
        <taxon>Bacteria</taxon>
        <taxon>Pseudomonadati</taxon>
        <taxon>Pseudomonadota</taxon>
        <taxon>Betaproteobacteria</taxon>
        <taxon>Burkholderiales</taxon>
        <taxon>Comamonadaceae</taxon>
        <taxon>Ramlibacter</taxon>
    </lineage>
</organism>
<comment type="pathway">
    <text evidence="7">Porphyrin-containing compound metabolism; protoporphyrin-IX biosynthesis; protoporphyrin-IX from protoporphyrinogen-IX: step 1/1.</text>
</comment>
<dbReference type="PANTHER" id="PTHR38030:SF2">
    <property type="entry name" value="PROTOPORPHYRINOGEN IX DEHYDROGENASE [QUINONE]"/>
    <property type="match status" value="1"/>
</dbReference>